<dbReference type="STRING" id="660122.C7YJ46"/>
<dbReference type="EMBL" id="GG698896">
    <property type="protein sequence ID" value="EEU48918.1"/>
    <property type="molecule type" value="Genomic_DNA"/>
</dbReference>
<reference evidence="1 2" key="1">
    <citation type="journal article" date="2009" name="PLoS Genet.">
        <title>The genome of Nectria haematococca: contribution of supernumerary chromosomes to gene expansion.</title>
        <authorList>
            <person name="Coleman J.J."/>
            <person name="Rounsley S.D."/>
            <person name="Rodriguez-Carres M."/>
            <person name="Kuo A."/>
            <person name="Wasmann C.C."/>
            <person name="Grimwood J."/>
            <person name="Schmutz J."/>
            <person name="Taga M."/>
            <person name="White G.J."/>
            <person name="Zhou S."/>
            <person name="Schwartz D.C."/>
            <person name="Freitag M."/>
            <person name="Ma L.J."/>
            <person name="Danchin E.G."/>
            <person name="Henrissat B."/>
            <person name="Coutinho P.M."/>
            <person name="Nelson D.R."/>
            <person name="Straney D."/>
            <person name="Napoli C.A."/>
            <person name="Barker B.M."/>
            <person name="Gribskov M."/>
            <person name="Rep M."/>
            <person name="Kroken S."/>
            <person name="Molnar I."/>
            <person name="Rensing C."/>
            <person name="Kennell J.C."/>
            <person name="Zamora J."/>
            <person name="Farman M.L."/>
            <person name="Selker E.U."/>
            <person name="Salamov A."/>
            <person name="Shapiro H."/>
            <person name="Pangilinan J."/>
            <person name="Lindquist E."/>
            <person name="Lamers C."/>
            <person name="Grigoriev I.V."/>
            <person name="Geiser D.M."/>
            <person name="Covert S.F."/>
            <person name="Temporini E."/>
            <person name="Vanetten H.D."/>
        </authorList>
    </citation>
    <scope>NUCLEOTIDE SEQUENCE [LARGE SCALE GENOMIC DNA]</scope>
    <source>
        <strain evidence="2">ATCC MYA-4622 / CBS 123669 / FGSC 9596 / NRRL 45880 / 77-13-4</strain>
    </source>
</reference>
<dbReference type="OrthoDB" id="3759773at2759"/>
<dbReference type="VEuPathDB" id="FungiDB:NECHADRAFT_75551"/>
<sequence>MVEQQISPPPNPQPTNLTNLPIDILVQILDFFREDRFVHEDRVQWQNWWGQDPDENICSLRLTCRRFHDLASPLLFPVLKVDFEGKSLRRVEELLSNRQIASGVIGIHITLEYRPAEFATDLAKFVKIKDDALVNILESPTRLSGLSMSFGNGTPKFEKVSAEQMHNRMAMRRAWDNVIQGKDANEPDEQVQAYQSILLQSHKEYARLHEEQLQMIEKGTFVNTFASLLPEGQQPLSLSIRGIRYEDEDDYMDKYWEAFGDTDVLCEFLTDAHTCSSLDHMDGEVSLPQARIISELPIALHKAGVSLEYFRLSSCLPVRSNFSDICPGLDISPDAAAWHDLQSAFQQLKGFELQDVGWEYHRQDRTVYIPSEGRAFIEAYIGAVLSGQCLENVELDLSGFGLVDRDIGWVEPCHLSGVFSSISWPRIKYLDIMGVTFTQEELVRFCLDLSPSLDDLFLDMINLWDGSWAHTLDILREKVMAKPELLVLLGDWRGRELGLKARVSRSGSPPWELRDEGLPEKFRQYVQGKEGMENPANA</sequence>
<organism evidence="1 2">
    <name type="scientific">Fusarium vanettenii (strain ATCC MYA-4622 / CBS 123669 / FGSC 9596 / NRRL 45880 / 77-13-4)</name>
    <name type="common">Fusarium solani subsp. pisi</name>
    <dbReference type="NCBI Taxonomy" id="660122"/>
    <lineage>
        <taxon>Eukaryota</taxon>
        <taxon>Fungi</taxon>
        <taxon>Dikarya</taxon>
        <taxon>Ascomycota</taxon>
        <taxon>Pezizomycotina</taxon>
        <taxon>Sordariomycetes</taxon>
        <taxon>Hypocreomycetidae</taxon>
        <taxon>Hypocreales</taxon>
        <taxon>Nectriaceae</taxon>
        <taxon>Fusarium</taxon>
        <taxon>Fusarium solani species complex</taxon>
        <taxon>Fusarium vanettenii</taxon>
    </lineage>
</organism>
<gene>
    <name evidence="1" type="ORF">NECHADRAFT_75551</name>
</gene>
<accession>C7YJ46</accession>
<dbReference type="CDD" id="cd09917">
    <property type="entry name" value="F-box_SF"/>
    <property type="match status" value="1"/>
</dbReference>
<name>C7YJ46_FUSV7</name>
<keyword evidence="2" id="KW-1185">Reference proteome</keyword>
<dbReference type="AlphaFoldDB" id="C7YJ46"/>
<evidence type="ECO:0000313" key="2">
    <source>
        <dbReference type="Proteomes" id="UP000005206"/>
    </source>
</evidence>
<dbReference type="GeneID" id="9676552"/>
<evidence type="ECO:0008006" key="3">
    <source>
        <dbReference type="Google" id="ProtNLM"/>
    </source>
</evidence>
<dbReference type="OMA" id="NPFREHK"/>
<proteinExistence type="predicted"/>
<dbReference type="HOGENOM" id="CLU_022341_1_0_1"/>
<dbReference type="Proteomes" id="UP000005206">
    <property type="component" value="Chromosome 1"/>
</dbReference>
<dbReference type="KEGG" id="nhe:NECHADRAFT_75551"/>
<dbReference type="eggNOG" id="ENOG502SIM6">
    <property type="taxonomic scope" value="Eukaryota"/>
</dbReference>
<evidence type="ECO:0000313" key="1">
    <source>
        <dbReference type="EMBL" id="EEU48918.1"/>
    </source>
</evidence>
<protein>
    <recommendedName>
        <fullName evidence="3">F-box domain-containing protein</fullName>
    </recommendedName>
</protein>
<dbReference type="InParanoid" id="C7YJ46"/>
<dbReference type="RefSeq" id="XP_003054631.1">
    <property type="nucleotide sequence ID" value="XM_003054585.1"/>
</dbReference>